<gene>
    <name evidence="2" type="ORF">GX950_00805</name>
</gene>
<dbReference type="Proteomes" id="UP000526302">
    <property type="component" value="Unassembled WGS sequence"/>
</dbReference>
<sequence>MFYNFLKPRKAFEEALANENLSDAWIIALLTGVMFGISAWLFSGETYPAIGMTILMILQWVILAGIIYVFEFMMKNKKKRIAERSFGEIISATGKLWELVLILSILLIASIVIKHELISITIWILLTIIGILFLYNLFILLKVVLDAKNLRTFVSLILVLIIHTLLTQFVLMIMGIIL</sequence>
<reference evidence="2 3" key="1">
    <citation type="journal article" date="2020" name="Biotechnol. Biofuels">
        <title>New insights from the biogas microbiome by comprehensive genome-resolved metagenomics of nearly 1600 species originating from multiple anaerobic digesters.</title>
        <authorList>
            <person name="Campanaro S."/>
            <person name="Treu L."/>
            <person name="Rodriguez-R L.M."/>
            <person name="Kovalovszki A."/>
            <person name="Ziels R.M."/>
            <person name="Maus I."/>
            <person name="Zhu X."/>
            <person name="Kougias P.G."/>
            <person name="Basile A."/>
            <person name="Luo G."/>
            <person name="Schluter A."/>
            <person name="Konstantinidis K.T."/>
            <person name="Angelidaki I."/>
        </authorList>
    </citation>
    <scope>NUCLEOTIDE SEQUENCE [LARGE SCALE GENOMIC DNA]</scope>
    <source>
        <strain evidence="2">AS22ysBPME_79</strain>
    </source>
</reference>
<evidence type="ECO:0000313" key="2">
    <source>
        <dbReference type="EMBL" id="NMA44338.1"/>
    </source>
</evidence>
<keyword evidence="1" id="KW-1133">Transmembrane helix</keyword>
<protein>
    <recommendedName>
        <fullName evidence="4">Yip1 domain-containing protein</fullName>
    </recommendedName>
</protein>
<keyword evidence="1" id="KW-0472">Membrane</keyword>
<dbReference type="AlphaFoldDB" id="A0A7K4BYP2"/>
<feature type="transmembrane region" description="Helical" evidence="1">
    <location>
        <begin position="120"/>
        <end position="141"/>
    </location>
</feature>
<evidence type="ECO:0000256" key="1">
    <source>
        <dbReference type="SAM" id="Phobius"/>
    </source>
</evidence>
<accession>A0A7K4BYP2</accession>
<keyword evidence="1" id="KW-0812">Transmembrane</keyword>
<feature type="transmembrane region" description="Helical" evidence="1">
    <location>
        <begin position="153"/>
        <end position="177"/>
    </location>
</feature>
<feature type="transmembrane region" description="Helical" evidence="1">
    <location>
        <begin position="96"/>
        <end position="114"/>
    </location>
</feature>
<evidence type="ECO:0008006" key="4">
    <source>
        <dbReference type="Google" id="ProtNLM"/>
    </source>
</evidence>
<comment type="caution">
    <text evidence="2">The sequence shown here is derived from an EMBL/GenBank/DDBJ whole genome shotgun (WGS) entry which is preliminary data.</text>
</comment>
<evidence type="ECO:0000313" key="3">
    <source>
        <dbReference type="Proteomes" id="UP000526302"/>
    </source>
</evidence>
<organism evidence="2 3">
    <name type="scientific">Candidatus Iainarchaeum sp</name>
    <dbReference type="NCBI Taxonomy" id="3101447"/>
    <lineage>
        <taxon>Archaea</taxon>
        <taxon>Candidatus Iainarchaeota</taxon>
        <taxon>Candidatus Iainarchaeia</taxon>
        <taxon>Candidatus Iainarchaeales</taxon>
        <taxon>Candidatus Iainarchaeaceae</taxon>
        <taxon>Candidatus Iainarchaeum</taxon>
    </lineage>
</organism>
<name>A0A7K4BYP2_9ARCH</name>
<feature type="transmembrane region" description="Helical" evidence="1">
    <location>
        <begin position="49"/>
        <end position="70"/>
    </location>
</feature>
<proteinExistence type="predicted"/>
<dbReference type="EMBL" id="JAAZKV010000007">
    <property type="protein sequence ID" value="NMA44338.1"/>
    <property type="molecule type" value="Genomic_DNA"/>
</dbReference>
<feature type="transmembrane region" description="Helical" evidence="1">
    <location>
        <begin position="21"/>
        <end position="43"/>
    </location>
</feature>